<proteinExistence type="predicted"/>
<accession>A0A7V5PMU2</accession>
<reference evidence="1" key="1">
    <citation type="journal article" date="2020" name="mSystems">
        <title>Genome- and Community-Level Interaction Insights into Carbon Utilization and Element Cycling Functions of Hydrothermarchaeota in Hydrothermal Sediment.</title>
        <authorList>
            <person name="Zhou Z."/>
            <person name="Liu Y."/>
            <person name="Xu W."/>
            <person name="Pan J."/>
            <person name="Luo Z.H."/>
            <person name="Li M."/>
        </authorList>
    </citation>
    <scope>NUCLEOTIDE SEQUENCE [LARGE SCALE GENOMIC DNA]</scope>
    <source>
        <strain evidence="1">HyVt-527</strain>
    </source>
</reference>
<dbReference type="InterPro" id="IPR032286">
    <property type="entry name" value="DUF4837"/>
</dbReference>
<sequence>MRLKRLINHLTVLLAGILMLQFSGCDLRPTVMGYQHRIFVVADSTLWASIGKQVTDAFEHIIYTPHTETTFNVTPISLDKLNEFKTRMNVFLIGVEKPESEMTKYLEKSLPETFKKGVDSGEYFYMFASDMYAKGQINLIMFAPDEAAFLKNLDKFKDVVYRTFEKKYYARLKKDMFEKGEQTDLEDYLAEHFGWKVRMQHDYFIAIQDVDNKYVWLRRMYPDRWLSVWETPEDSSVFNLKGLVKIRNAMTRKYYEGDYVVDEDLQIDTVDFNGQRALKMQGVWRNDSLLVGGPFHMYALVDPLKSRTFFIDLAVMAPGKFKKPYLDQLEVIAHTFEIVDKK</sequence>
<dbReference type="Pfam" id="PF16125">
    <property type="entry name" value="DUF4837"/>
    <property type="match status" value="1"/>
</dbReference>
<organism evidence="1">
    <name type="scientific">Caldithrix abyssi</name>
    <dbReference type="NCBI Taxonomy" id="187145"/>
    <lineage>
        <taxon>Bacteria</taxon>
        <taxon>Pseudomonadati</taxon>
        <taxon>Calditrichota</taxon>
        <taxon>Calditrichia</taxon>
        <taxon>Calditrichales</taxon>
        <taxon>Calditrichaceae</taxon>
        <taxon>Caldithrix</taxon>
    </lineage>
</organism>
<dbReference type="AlphaFoldDB" id="A0A7V5PMU2"/>
<evidence type="ECO:0000313" key="1">
    <source>
        <dbReference type="EMBL" id="HHJ51976.1"/>
    </source>
</evidence>
<dbReference type="EMBL" id="DROD01000156">
    <property type="protein sequence ID" value="HHJ51976.1"/>
    <property type="molecule type" value="Genomic_DNA"/>
</dbReference>
<dbReference type="Proteomes" id="UP000886124">
    <property type="component" value="Unassembled WGS sequence"/>
</dbReference>
<comment type="caution">
    <text evidence="1">The sequence shown here is derived from an EMBL/GenBank/DDBJ whole genome shotgun (WGS) entry which is preliminary data.</text>
</comment>
<gene>
    <name evidence="1" type="ORF">ENJ89_02165</name>
</gene>
<protein>
    <submittedName>
        <fullName evidence="1">DUF4837 family protein</fullName>
    </submittedName>
</protein>
<name>A0A7V5PMU2_CALAY</name>